<comment type="caution">
    <text evidence="2">The sequence shown here is derived from an EMBL/GenBank/DDBJ whole genome shotgun (WGS) entry which is preliminary data.</text>
</comment>
<gene>
    <name evidence="2" type="ORF">PVAG01_10201</name>
</gene>
<evidence type="ECO:0000313" key="2">
    <source>
        <dbReference type="EMBL" id="KAL3418485.1"/>
    </source>
</evidence>
<proteinExistence type="predicted"/>
<organism evidence="2 3">
    <name type="scientific">Phlyctema vagabunda</name>
    <dbReference type="NCBI Taxonomy" id="108571"/>
    <lineage>
        <taxon>Eukaryota</taxon>
        <taxon>Fungi</taxon>
        <taxon>Dikarya</taxon>
        <taxon>Ascomycota</taxon>
        <taxon>Pezizomycotina</taxon>
        <taxon>Leotiomycetes</taxon>
        <taxon>Helotiales</taxon>
        <taxon>Dermateaceae</taxon>
        <taxon>Phlyctema</taxon>
    </lineage>
</organism>
<dbReference type="PANTHER" id="PTHR37994:SF4">
    <property type="entry name" value="ER TRANSPORTER 6TM N-TERMINAL DOMAIN-CONTAINING PROTEIN-RELATED"/>
    <property type="match status" value="1"/>
</dbReference>
<evidence type="ECO:0000259" key="1">
    <source>
        <dbReference type="Pfam" id="PF10337"/>
    </source>
</evidence>
<feature type="domain" description="Putative ER transporter 6TM N-terminal" evidence="1">
    <location>
        <begin position="27"/>
        <end position="170"/>
    </location>
</feature>
<protein>
    <recommendedName>
        <fullName evidence="1">Putative ER transporter 6TM N-terminal domain-containing protein</fullName>
    </recommendedName>
</protein>
<dbReference type="EMBL" id="JBFCZG010000009">
    <property type="protein sequence ID" value="KAL3418485.1"/>
    <property type="molecule type" value="Genomic_DNA"/>
</dbReference>
<keyword evidence="3" id="KW-1185">Reference proteome</keyword>
<dbReference type="Proteomes" id="UP001629113">
    <property type="component" value="Unassembled WGS sequence"/>
</dbReference>
<accession>A0ABR4P5A3</accession>
<reference evidence="2 3" key="1">
    <citation type="submission" date="2024-06" db="EMBL/GenBank/DDBJ databases">
        <title>Complete genome of Phlyctema vagabunda strain 19-DSS-EL-015.</title>
        <authorList>
            <person name="Fiorenzani C."/>
        </authorList>
    </citation>
    <scope>NUCLEOTIDE SEQUENCE [LARGE SCALE GENOMIC DNA]</scope>
    <source>
        <strain evidence="2 3">19-DSS-EL-015</strain>
    </source>
</reference>
<name>A0ABR4P5A3_9HELO</name>
<dbReference type="Pfam" id="PF10337">
    <property type="entry name" value="ArAE_2_N"/>
    <property type="match status" value="1"/>
</dbReference>
<dbReference type="PANTHER" id="PTHR37994">
    <property type="entry name" value="ARAE_2_N DOMAIN-CONTAINING PROTEIN-RELATED"/>
    <property type="match status" value="1"/>
</dbReference>
<evidence type="ECO:0000313" key="3">
    <source>
        <dbReference type="Proteomes" id="UP001629113"/>
    </source>
</evidence>
<sequence length="347" mass="39344">IFVIVQYTSCSRFTTWKQCWGLIYLTTKCYYTGVAISFFSGIIIYPVTCRTEFFEVTENYFNSLHGMLDETVGYLRQLQSKSDTSASVRNSSYTEAERLSVKFDGTTLKKKSAEVKALYVKVHQELIMAKREFAWGKLRARDLTSISDLCRKILMPMGGIAHLPDIFERIAEGGGWTPCDFDDVKSPHPPGPDVQELYEKVWHSSLSALVEPVQELVETMNQGLKHVALKLELAPVKTTCPRFSRSSVAPKPVSDAEADAGRTKPGDIGFSKFFETQLDDFFNRRDEALNAWASSQGISEAQLRKMQKLNDSDEGEDNTGKYIPRDRQQLYVILYMQHMVSTNSFRG</sequence>
<dbReference type="InterPro" id="IPR018823">
    <property type="entry name" value="ArAE_2_N"/>
</dbReference>
<feature type="non-terminal residue" evidence="2">
    <location>
        <position position="1"/>
    </location>
</feature>